<name>A0ACB8F4K2_9SAUR</name>
<dbReference type="EMBL" id="CM037618">
    <property type="protein sequence ID" value="KAH8000084.1"/>
    <property type="molecule type" value="Genomic_DNA"/>
</dbReference>
<sequence>MFPPSQVLTVASAEPLSLLHSVPPKPVDAKIQQCSPTAVQGRTEDSQTVIPPEQAPAEEQDFHVDFEKIYKYLAMLSHGSKAPELSPGEAAVVLDLLLSLPEQLVFLDIMKLKSHMYKCYVELNSPYAGEGSRMQMDSSQLNSSSRELHNTSLPMFQITNCHSQHEDASSTTSSDANALGASVMDWKSLGICPVNSFLLPLDILAQKKP</sequence>
<evidence type="ECO:0000313" key="2">
    <source>
        <dbReference type="Proteomes" id="UP000827872"/>
    </source>
</evidence>
<reference evidence="1" key="1">
    <citation type="submission" date="2021-08" db="EMBL/GenBank/DDBJ databases">
        <title>The first chromosome-level gecko genome reveals the dynamic sex chromosomes of Neotropical dwarf geckos (Sphaerodactylidae: Sphaerodactylus).</title>
        <authorList>
            <person name="Pinto B.J."/>
            <person name="Keating S.E."/>
            <person name="Gamble T."/>
        </authorList>
    </citation>
    <scope>NUCLEOTIDE SEQUENCE</scope>
    <source>
        <strain evidence="1">TG3544</strain>
    </source>
</reference>
<evidence type="ECO:0000313" key="1">
    <source>
        <dbReference type="EMBL" id="KAH8000084.1"/>
    </source>
</evidence>
<keyword evidence="2" id="KW-1185">Reference proteome</keyword>
<accession>A0ACB8F4K2</accession>
<dbReference type="Proteomes" id="UP000827872">
    <property type="component" value="Linkage Group LG05"/>
</dbReference>
<gene>
    <name evidence="1" type="ORF">K3G42_022364</name>
</gene>
<proteinExistence type="predicted"/>
<organism evidence="1 2">
    <name type="scientific">Sphaerodactylus townsendi</name>
    <dbReference type="NCBI Taxonomy" id="933632"/>
    <lineage>
        <taxon>Eukaryota</taxon>
        <taxon>Metazoa</taxon>
        <taxon>Chordata</taxon>
        <taxon>Craniata</taxon>
        <taxon>Vertebrata</taxon>
        <taxon>Euteleostomi</taxon>
        <taxon>Lepidosauria</taxon>
        <taxon>Squamata</taxon>
        <taxon>Bifurcata</taxon>
        <taxon>Gekkota</taxon>
        <taxon>Sphaerodactylidae</taxon>
        <taxon>Sphaerodactylus</taxon>
    </lineage>
</organism>
<comment type="caution">
    <text evidence="1">The sequence shown here is derived from an EMBL/GenBank/DDBJ whole genome shotgun (WGS) entry which is preliminary data.</text>
</comment>
<protein>
    <submittedName>
        <fullName evidence="1">Uncharacterized protein</fullName>
    </submittedName>
</protein>